<dbReference type="EMBL" id="FOAD01000017">
    <property type="protein sequence ID" value="SEM04185.1"/>
    <property type="molecule type" value="Genomic_DNA"/>
</dbReference>
<dbReference type="OrthoDB" id="305538at2157"/>
<evidence type="ECO:0000313" key="2">
    <source>
        <dbReference type="EMBL" id="SEM04185.1"/>
    </source>
</evidence>
<gene>
    <name evidence="2" type="ORF">SAMN04488691_1176</name>
</gene>
<accession>A0A1H7V5T3</accession>
<dbReference type="InterPro" id="IPR056135">
    <property type="entry name" value="DUF7718"/>
</dbReference>
<dbReference type="Proteomes" id="UP000183894">
    <property type="component" value="Unassembled WGS sequence"/>
</dbReference>
<evidence type="ECO:0000313" key="3">
    <source>
        <dbReference type="Proteomes" id="UP000183894"/>
    </source>
</evidence>
<evidence type="ECO:0000259" key="1">
    <source>
        <dbReference type="Pfam" id="PF24839"/>
    </source>
</evidence>
<proteinExistence type="predicted"/>
<dbReference type="AlphaFoldDB" id="A0A1H7V5T3"/>
<dbReference type="Pfam" id="PF24839">
    <property type="entry name" value="DUF7718"/>
    <property type="match status" value="1"/>
</dbReference>
<protein>
    <recommendedName>
        <fullName evidence="1">DUF7718 domain-containing protein</fullName>
    </recommendedName>
</protein>
<feature type="domain" description="DUF7718" evidence="1">
    <location>
        <begin position="12"/>
        <end position="117"/>
    </location>
</feature>
<organism evidence="2 3">
    <name type="scientific">Haloferax larsenii</name>
    <dbReference type="NCBI Taxonomy" id="302484"/>
    <lineage>
        <taxon>Archaea</taxon>
        <taxon>Methanobacteriati</taxon>
        <taxon>Methanobacteriota</taxon>
        <taxon>Stenosarchaea group</taxon>
        <taxon>Halobacteria</taxon>
        <taxon>Halobacteriales</taxon>
        <taxon>Haloferacaceae</taxon>
        <taxon>Haloferax</taxon>
    </lineage>
</organism>
<reference evidence="2 3" key="1">
    <citation type="submission" date="2016-10" db="EMBL/GenBank/DDBJ databases">
        <authorList>
            <person name="de Groot N.N."/>
        </authorList>
    </citation>
    <scope>NUCLEOTIDE SEQUENCE [LARGE SCALE GENOMIC DNA]</scope>
    <source>
        <strain evidence="2 3">CDM_5</strain>
    </source>
</reference>
<sequence>MTDYEVAPPPKRISPHIQIRTAFSTHRGRVTRFMVQLEYWHDETWNEVVRYDHDEDAPGGHDVAAEGLHRDVYRNGEKAVVEDVTGPIDANEGYSIAEDDLTEDLEYYTQRYERWHNLTPPTNQSPTNSTT</sequence>
<name>A0A1H7V5T3_HALLR</name>